<dbReference type="GO" id="GO:0005886">
    <property type="term" value="C:plasma membrane"/>
    <property type="evidence" value="ECO:0007669"/>
    <property type="project" value="UniProtKB-SubCell"/>
</dbReference>
<comment type="subcellular location">
    <subcellularLocation>
        <location evidence="1">Cell membrane</location>
        <topology evidence="1">Single-pass type I membrane protein</topology>
    </subcellularLocation>
</comment>
<keyword evidence="9 13" id="KW-0472">Membrane</keyword>
<gene>
    <name evidence="14" type="ORF">CIPAW_03G279500</name>
</gene>
<evidence type="ECO:0008006" key="16">
    <source>
        <dbReference type="Google" id="ProtNLM"/>
    </source>
</evidence>
<keyword evidence="4" id="KW-0433">Leucine-rich repeat</keyword>
<keyword evidence="11" id="KW-0325">Glycoprotein</keyword>
<dbReference type="InterPro" id="IPR001611">
    <property type="entry name" value="Leu-rich_rpt"/>
</dbReference>
<keyword evidence="5 13" id="KW-0812">Transmembrane</keyword>
<evidence type="ECO:0000256" key="7">
    <source>
        <dbReference type="ARBA" id="ARBA00022737"/>
    </source>
</evidence>
<evidence type="ECO:0000256" key="1">
    <source>
        <dbReference type="ARBA" id="ARBA00004251"/>
    </source>
</evidence>
<sequence>MHRIDQQYGFIAFSVHLSKIIIGLDLSSGRASLWLHLNYVNLSSVVPRIWASLSSSTSIRLQYCGLQGNISVGIFKLPNSKVLDVAYNERLTGYLAEFTWSSPLEVWNLAFTRNLGSLNTLDLRSCNFSGSIPSAPGNLTSLIYLEISNNSFVGNIPSSIGNLIQLSDLDLSVNQLIGRIPFGHGNLTQLSYLSLRYNLLNGEIPFPLMNLTKLTSLQLGNNNLQGRIPDSIFNLKNLKHLDLGRISFSGSVEFGNANASLPKFQFLGLSSCNLNEFPDFVKIQDRLVCLDLSNNNIHGMVPEWIWDTSKLSLELLCLSKNFITSLGPHPMPLPWTRLLATITHYYISNNSLTGNISELICILTSIRVLDSANNNLGGSLPRCMQNFGASLLVIDLERNKFQGSIPQTWTQGTELRIINLRQNRFQGQLPRSLAKCMMLEVADFSDNKLHDLFPSLHDLFPSWLENLPNLKVLNLRSNNFHGQIGTSKPGSKFPNLRVIDLSHNGFTGKLPLEIFGNWKQHSEFANSDILSYIQVNSSIVPRRYTCNSWLYAYNYTMTMTNKGVAVFYEKVQELFKAIDISSNKFGGEISESIENLKGFHLHNLSNNVLTGHIPPSLANLTELESLDLSENNLSGEIPQQLTQLTFLGFFNVSNNLLTGPIPQGNQFGTFGNNSYEGNSELCGRPLSKNFEDSNASPAPPSLFPVDQSQKSGSPFQFGWEILVVVVVGYASGLVVGVTIGHIVITRKRDWFMNIFGIKQLAR</sequence>
<dbReference type="AlphaFoldDB" id="A0A8T1R6G1"/>
<dbReference type="FunFam" id="3.80.10.10:FF:000095">
    <property type="entry name" value="LRR receptor-like serine/threonine-protein kinase GSO1"/>
    <property type="match status" value="1"/>
</dbReference>
<evidence type="ECO:0000256" key="8">
    <source>
        <dbReference type="ARBA" id="ARBA00022989"/>
    </source>
</evidence>
<dbReference type="FunFam" id="3.80.10.10:FF:000213">
    <property type="entry name" value="Tyrosine-sulfated glycopeptide receptor 1"/>
    <property type="match status" value="1"/>
</dbReference>
<dbReference type="PANTHER" id="PTHR48061:SF12">
    <property type="entry name" value="DISEASE RESISTANCE LIKE PROTEIN"/>
    <property type="match status" value="1"/>
</dbReference>
<proteinExistence type="inferred from homology"/>
<evidence type="ECO:0000256" key="6">
    <source>
        <dbReference type="ARBA" id="ARBA00022729"/>
    </source>
</evidence>
<dbReference type="SMART" id="SM00369">
    <property type="entry name" value="LRR_TYP"/>
    <property type="match status" value="5"/>
</dbReference>
<dbReference type="Pfam" id="PF00560">
    <property type="entry name" value="LRR_1"/>
    <property type="match status" value="7"/>
</dbReference>
<dbReference type="InterPro" id="IPR046956">
    <property type="entry name" value="RLP23-like"/>
</dbReference>
<dbReference type="EMBL" id="CM031811">
    <property type="protein sequence ID" value="KAG6662970.1"/>
    <property type="molecule type" value="Genomic_DNA"/>
</dbReference>
<evidence type="ECO:0000256" key="13">
    <source>
        <dbReference type="SAM" id="Phobius"/>
    </source>
</evidence>
<evidence type="ECO:0000256" key="10">
    <source>
        <dbReference type="ARBA" id="ARBA00023170"/>
    </source>
</evidence>
<keyword evidence="7" id="KW-0677">Repeat</keyword>
<dbReference type="InterPro" id="IPR003591">
    <property type="entry name" value="Leu-rich_rpt_typical-subtyp"/>
</dbReference>
<comment type="caution">
    <text evidence="14">The sequence shown here is derived from an EMBL/GenBank/DDBJ whole genome shotgun (WGS) entry which is preliminary data.</text>
</comment>
<evidence type="ECO:0000256" key="9">
    <source>
        <dbReference type="ARBA" id="ARBA00023136"/>
    </source>
</evidence>
<evidence type="ECO:0000313" key="14">
    <source>
        <dbReference type="EMBL" id="KAG6662970.1"/>
    </source>
</evidence>
<evidence type="ECO:0000256" key="2">
    <source>
        <dbReference type="ARBA" id="ARBA00009592"/>
    </source>
</evidence>
<keyword evidence="10" id="KW-0675">Receptor</keyword>
<feature type="transmembrane region" description="Helical" evidence="13">
    <location>
        <begin position="717"/>
        <end position="744"/>
    </location>
</feature>
<protein>
    <recommendedName>
        <fullName evidence="16">Receptor-like protein 12</fullName>
    </recommendedName>
</protein>
<dbReference type="Proteomes" id="UP000811609">
    <property type="component" value="Chromosome 3"/>
</dbReference>
<reference evidence="14" key="1">
    <citation type="submission" date="2020-12" db="EMBL/GenBank/DDBJ databases">
        <title>WGS assembly of Carya illinoinensis cv. Pawnee.</title>
        <authorList>
            <person name="Platts A."/>
            <person name="Shu S."/>
            <person name="Wright S."/>
            <person name="Barry K."/>
            <person name="Edger P."/>
            <person name="Pires J.C."/>
            <person name="Schmutz J."/>
        </authorList>
    </citation>
    <scope>NUCLEOTIDE SEQUENCE</scope>
    <source>
        <tissue evidence="14">Leaf</tissue>
    </source>
</reference>
<keyword evidence="6" id="KW-0732">Signal</keyword>
<accession>A0A8T1R6G1</accession>
<organism evidence="14 15">
    <name type="scientific">Carya illinoinensis</name>
    <name type="common">Pecan</name>
    <dbReference type="NCBI Taxonomy" id="32201"/>
    <lineage>
        <taxon>Eukaryota</taxon>
        <taxon>Viridiplantae</taxon>
        <taxon>Streptophyta</taxon>
        <taxon>Embryophyta</taxon>
        <taxon>Tracheophyta</taxon>
        <taxon>Spermatophyta</taxon>
        <taxon>Magnoliopsida</taxon>
        <taxon>eudicotyledons</taxon>
        <taxon>Gunneridae</taxon>
        <taxon>Pentapetalae</taxon>
        <taxon>rosids</taxon>
        <taxon>fabids</taxon>
        <taxon>Fagales</taxon>
        <taxon>Juglandaceae</taxon>
        <taxon>Carya</taxon>
    </lineage>
</organism>
<comment type="similarity">
    <text evidence="2">Belongs to the RLP family.</text>
</comment>
<evidence type="ECO:0000256" key="3">
    <source>
        <dbReference type="ARBA" id="ARBA00022475"/>
    </source>
</evidence>
<evidence type="ECO:0000256" key="5">
    <source>
        <dbReference type="ARBA" id="ARBA00022692"/>
    </source>
</evidence>
<keyword evidence="3" id="KW-1003">Cell membrane</keyword>
<evidence type="ECO:0000256" key="4">
    <source>
        <dbReference type="ARBA" id="ARBA00022614"/>
    </source>
</evidence>
<dbReference type="PANTHER" id="PTHR48061">
    <property type="entry name" value="LEUCINE-RICH REPEAT RECEPTOR PROTEIN KINASE EMS1-LIKE-RELATED"/>
    <property type="match status" value="1"/>
</dbReference>
<keyword evidence="15" id="KW-1185">Reference proteome</keyword>
<evidence type="ECO:0000256" key="12">
    <source>
        <dbReference type="SAM" id="MobiDB-lite"/>
    </source>
</evidence>
<evidence type="ECO:0000313" key="15">
    <source>
        <dbReference type="Proteomes" id="UP000811609"/>
    </source>
</evidence>
<evidence type="ECO:0000256" key="11">
    <source>
        <dbReference type="ARBA" id="ARBA00023180"/>
    </source>
</evidence>
<keyword evidence="8 13" id="KW-1133">Transmembrane helix</keyword>
<feature type="region of interest" description="Disordered" evidence="12">
    <location>
        <begin position="688"/>
        <end position="707"/>
    </location>
</feature>
<name>A0A8T1R6G1_CARIL</name>